<dbReference type="AlphaFoldDB" id="A0A484IAI9"/>
<gene>
    <name evidence="1" type="ORF">NFRAN_2441</name>
</gene>
<dbReference type="KEGG" id="nfn:NFRAN_2441"/>
<protein>
    <submittedName>
        <fullName evidence="1">Uncharacterized protein</fullName>
    </submittedName>
</protein>
<reference evidence="1 2" key="1">
    <citation type="submission" date="2019-02" db="EMBL/GenBank/DDBJ databases">
        <authorList>
            <person name="Lehtovirta-Morley E L."/>
        </authorList>
    </citation>
    <scope>NUCLEOTIDE SEQUENCE [LARGE SCALE GENOMIC DNA]</scope>
    <source>
        <strain evidence="1">NFRAN1</strain>
    </source>
</reference>
<name>A0A484IAI9_9ARCH</name>
<sequence>MSIASVSLIKFSRTEGMSNRNIRNLNYLIYYKVKKVTNSITTFYIFA</sequence>
<accession>A0A484IAI9</accession>
<organism evidence="1 2">
    <name type="scientific">Candidatus Nitrosocosmicus franklandianus</name>
    <dbReference type="NCBI Taxonomy" id="1798806"/>
    <lineage>
        <taxon>Archaea</taxon>
        <taxon>Nitrososphaerota</taxon>
        <taxon>Nitrososphaeria</taxon>
        <taxon>Nitrososphaerales</taxon>
        <taxon>Nitrososphaeraceae</taxon>
        <taxon>Candidatus Nitrosocosmicus</taxon>
    </lineage>
</organism>
<dbReference type="EMBL" id="LR216287">
    <property type="protein sequence ID" value="VFJ14763.1"/>
    <property type="molecule type" value="Genomic_DNA"/>
</dbReference>
<proteinExistence type="predicted"/>
<evidence type="ECO:0000313" key="1">
    <source>
        <dbReference type="EMBL" id="VFJ14763.1"/>
    </source>
</evidence>
<dbReference type="Proteomes" id="UP000294299">
    <property type="component" value="Chromosome NFRAN"/>
</dbReference>
<evidence type="ECO:0000313" key="2">
    <source>
        <dbReference type="Proteomes" id="UP000294299"/>
    </source>
</evidence>
<keyword evidence="2" id="KW-1185">Reference proteome</keyword>